<dbReference type="PANTHER" id="PTHR42978:SF6">
    <property type="entry name" value="QUORUM-QUENCHING LACTONASE YTNP-RELATED"/>
    <property type="match status" value="1"/>
</dbReference>
<comment type="similarity">
    <text evidence="1">Belongs to the metallo-beta-lactamase superfamily.</text>
</comment>
<comment type="caution">
    <text evidence="7">The sequence shown here is derived from an EMBL/GenBank/DDBJ whole genome shotgun (WGS) entry which is preliminary data.</text>
</comment>
<protein>
    <submittedName>
        <fullName evidence="7">MBL fold metallo-hydrolase</fullName>
    </submittedName>
</protein>
<dbReference type="SMART" id="SM00849">
    <property type="entry name" value="Lactamase_B"/>
    <property type="match status" value="1"/>
</dbReference>
<accession>A0A917NNA0</accession>
<dbReference type="PROSITE" id="PS51318">
    <property type="entry name" value="TAT"/>
    <property type="match status" value="1"/>
</dbReference>
<reference evidence="7" key="1">
    <citation type="journal article" date="2014" name="Int. J. Syst. Evol. Microbiol.">
        <title>Complete genome sequence of Corynebacterium casei LMG S-19264T (=DSM 44701T), isolated from a smear-ripened cheese.</title>
        <authorList>
            <consortium name="US DOE Joint Genome Institute (JGI-PGF)"/>
            <person name="Walter F."/>
            <person name="Albersmeier A."/>
            <person name="Kalinowski J."/>
            <person name="Ruckert C."/>
        </authorList>
    </citation>
    <scope>NUCLEOTIDE SEQUENCE</scope>
    <source>
        <strain evidence="7">CGMCC 1.3617</strain>
    </source>
</reference>
<feature type="chain" id="PRO_5037087826" evidence="5">
    <location>
        <begin position="28"/>
        <end position="325"/>
    </location>
</feature>
<keyword evidence="4" id="KW-0862">Zinc</keyword>
<feature type="signal peptide" evidence="5">
    <location>
        <begin position="1"/>
        <end position="27"/>
    </location>
</feature>
<evidence type="ECO:0000256" key="2">
    <source>
        <dbReference type="ARBA" id="ARBA00022723"/>
    </source>
</evidence>
<dbReference type="Gene3D" id="3.60.15.10">
    <property type="entry name" value="Ribonuclease Z/Hydroxyacylglutathione hydrolase-like"/>
    <property type="match status" value="1"/>
</dbReference>
<dbReference type="GO" id="GO:0046872">
    <property type="term" value="F:metal ion binding"/>
    <property type="evidence" value="ECO:0007669"/>
    <property type="project" value="UniProtKB-KW"/>
</dbReference>
<evidence type="ECO:0000256" key="4">
    <source>
        <dbReference type="ARBA" id="ARBA00022833"/>
    </source>
</evidence>
<evidence type="ECO:0000313" key="8">
    <source>
        <dbReference type="Proteomes" id="UP000661507"/>
    </source>
</evidence>
<sequence>MAMNRRHALFAGTGLVAAPLLFRPAAAQVPAVAAAPAQGPGFYRFRVGGNLVTMVHDGFFARPLEGFVRNAPLPEVQAAAAAAFLPADRQVIPFTITFVQRGDTIAVFDAGNGVTPAGATNGRMIANMAAAGIDPARVTHVIHSHFHGDHVNGLLNAAGGRAFPNAQVLVPAPEWAWWTDAGNTTRSPEGQRGTFANAARCFAPYQGSVTPFQTGAEVIPGITAIAAPGHTPGHTIFRIADGDQQMMFVADITNRPEIMMAHPEWQIVFDFDADLAAASRRRVLDMVATDRIRITGYHFPFPANGYVARAGAGYRFVPADWSSAV</sequence>
<keyword evidence="2" id="KW-0479">Metal-binding</keyword>
<name>A0A917NNA0_9PROT</name>
<evidence type="ECO:0000259" key="6">
    <source>
        <dbReference type="SMART" id="SM00849"/>
    </source>
</evidence>
<organism evidence="7 8">
    <name type="scientific">Neoroseomonas lacus</name>
    <dbReference type="NCBI Taxonomy" id="287609"/>
    <lineage>
        <taxon>Bacteria</taxon>
        <taxon>Pseudomonadati</taxon>
        <taxon>Pseudomonadota</taxon>
        <taxon>Alphaproteobacteria</taxon>
        <taxon>Acetobacterales</taxon>
        <taxon>Acetobacteraceae</taxon>
        <taxon>Neoroseomonas</taxon>
    </lineage>
</organism>
<feature type="domain" description="Metallo-beta-lactamase" evidence="6">
    <location>
        <begin position="94"/>
        <end position="298"/>
    </location>
</feature>
<dbReference type="InterPro" id="IPR051013">
    <property type="entry name" value="MBL_superfamily_lactonases"/>
</dbReference>
<evidence type="ECO:0000313" key="7">
    <source>
        <dbReference type="EMBL" id="GGJ13562.1"/>
    </source>
</evidence>
<dbReference type="SUPFAM" id="SSF56281">
    <property type="entry name" value="Metallo-hydrolase/oxidoreductase"/>
    <property type="match status" value="1"/>
</dbReference>
<dbReference type="AlphaFoldDB" id="A0A917NNA0"/>
<keyword evidence="8" id="KW-1185">Reference proteome</keyword>
<dbReference type="EMBL" id="BMKW01000004">
    <property type="protein sequence ID" value="GGJ13562.1"/>
    <property type="molecule type" value="Genomic_DNA"/>
</dbReference>
<dbReference type="PANTHER" id="PTHR42978">
    <property type="entry name" value="QUORUM-QUENCHING LACTONASE YTNP-RELATED-RELATED"/>
    <property type="match status" value="1"/>
</dbReference>
<evidence type="ECO:0000256" key="3">
    <source>
        <dbReference type="ARBA" id="ARBA00022801"/>
    </source>
</evidence>
<dbReference type="RefSeq" id="WP_188966985.1">
    <property type="nucleotide sequence ID" value="NZ_BMKW01000004.1"/>
</dbReference>
<evidence type="ECO:0000256" key="1">
    <source>
        <dbReference type="ARBA" id="ARBA00007749"/>
    </source>
</evidence>
<dbReference type="InterPro" id="IPR001279">
    <property type="entry name" value="Metallo-B-lactamas"/>
</dbReference>
<dbReference type="Proteomes" id="UP000661507">
    <property type="component" value="Unassembled WGS sequence"/>
</dbReference>
<dbReference type="InterPro" id="IPR036866">
    <property type="entry name" value="RibonucZ/Hydroxyglut_hydro"/>
</dbReference>
<reference evidence="7" key="2">
    <citation type="submission" date="2020-09" db="EMBL/GenBank/DDBJ databases">
        <authorList>
            <person name="Sun Q."/>
            <person name="Zhou Y."/>
        </authorList>
    </citation>
    <scope>NUCLEOTIDE SEQUENCE</scope>
    <source>
        <strain evidence="7">CGMCC 1.3617</strain>
    </source>
</reference>
<dbReference type="InterPro" id="IPR006311">
    <property type="entry name" value="TAT_signal"/>
</dbReference>
<gene>
    <name evidence="7" type="ORF">GCM10011320_20980</name>
</gene>
<evidence type="ECO:0000256" key="5">
    <source>
        <dbReference type="SAM" id="SignalP"/>
    </source>
</evidence>
<dbReference type="Pfam" id="PF00753">
    <property type="entry name" value="Lactamase_B"/>
    <property type="match status" value="1"/>
</dbReference>
<keyword evidence="3" id="KW-0378">Hydrolase</keyword>
<dbReference type="CDD" id="cd07720">
    <property type="entry name" value="OPHC2-like_MBL-fold"/>
    <property type="match status" value="1"/>
</dbReference>
<keyword evidence="5" id="KW-0732">Signal</keyword>
<dbReference type="GO" id="GO:0016787">
    <property type="term" value="F:hydrolase activity"/>
    <property type="evidence" value="ECO:0007669"/>
    <property type="project" value="UniProtKB-KW"/>
</dbReference>
<proteinExistence type="inferred from homology"/>